<dbReference type="GO" id="GO:0016020">
    <property type="term" value="C:membrane"/>
    <property type="evidence" value="ECO:0007669"/>
    <property type="project" value="InterPro"/>
</dbReference>
<dbReference type="Pfam" id="PF05345">
    <property type="entry name" value="He_PIG"/>
    <property type="match status" value="4"/>
</dbReference>
<evidence type="ECO:0000313" key="3">
    <source>
        <dbReference type="Proteomes" id="UP000198415"/>
    </source>
</evidence>
<dbReference type="NCBIfam" id="TIGR02532">
    <property type="entry name" value="IV_pilin_GFxxxE"/>
    <property type="match status" value="1"/>
</dbReference>
<dbReference type="OrthoDB" id="3373017at2"/>
<accession>A0A238UTJ7</accession>
<sequence>MGSEQERGNGDEGFSLLETVVALAVVSVTMLAAAPFFVNSLAYVNKQRTQQAAVQLAATAMEQVRGLKGSALLSGRSVNATQEQFDLVLKADLEKKPYLRAVKPYLASMLVAGDPMITDAASTVGADAPISTSAQQVTVEGTTFTQNIYVGKCEVYLTGTTECVYPETAGAPADSTDILRFFRVVVFETWSDSSCANSICTHVATTLVSSGSEPTFDFNRPAPKQIPGKNDQTWYVGDSVSYQMKAEGGQLPNTWTIAKLPDGLSMSPAGMITGVPTATAAAASPLSTTATVTDRLNRSNTAAVRFTVYQVPTPVLPANPVVRTGDPYSLTLTATGGKAPYTYQVSGLPAGLRFDPATAVISGNPSVVGAFTVTVVVTDGNKHVGPAKSYTLTVQPGLILDPLVDQTIDLGSKFDLTAVGSGGTPAYTYSATGLPPGVTMHPKQGFTNGNPTASGRFLPTITVTDSAGRTASQQIVIIVNTADSLVFTAPALTAPDQATVKGTAASLTLTTNGTLLGLSPTVTVTGLPPGLTYNALTGVVSGTPTTSGLYTVSATAGTLTPAHTSILTFTWRIS</sequence>
<dbReference type="GO" id="GO:0005509">
    <property type="term" value="F:calcium ion binding"/>
    <property type="evidence" value="ECO:0007669"/>
    <property type="project" value="InterPro"/>
</dbReference>
<dbReference type="GO" id="GO:0005975">
    <property type="term" value="P:carbohydrate metabolic process"/>
    <property type="evidence" value="ECO:0007669"/>
    <property type="project" value="UniProtKB-ARBA"/>
</dbReference>
<dbReference type="Proteomes" id="UP000198415">
    <property type="component" value="Unassembled WGS sequence"/>
</dbReference>
<dbReference type="InterPro" id="IPR012902">
    <property type="entry name" value="N_methyl_site"/>
</dbReference>
<organism evidence="2 3">
    <name type="scientific">Actinoplanes regularis</name>
    <dbReference type="NCBI Taxonomy" id="52697"/>
    <lineage>
        <taxon>Bacteria</taxon>
        <taxon>Bacillati</taxon>
        <taxon>Actinomycetota</taxon>
        <taxon>Actinomycetes</taxon>
        <taxon>Micromonosporales</taxon>
        <taxon>Micromonosporaceae</taxon>
        <taxon>Actinoplanes</taxon>
    </lineage>
</organism>
<reference evidence="2 3" key="1">
    <citation type="submission" date="2017-06" db="EMBL/GenBank/DDBJ databases">
        <authorList>
            <person name="Kim H.J."/>
            <person name="Triplett B.A."/>
        </authorList>
    </citation>
    <scope>NUCLEOTIDE SEQUENCE [LARGE SCALE GENOMIC DNA]</scope>
    <source>
        <strain evidence="2 3">DSM 43151</strain>
    </source>
</reference>
<dbReference type="AlphaFoldDB" id="A0A238UTJ7"/>
<keyword evidence="1" id="KW-0472">Membrane</keyword>
<feature type="transmembrane region" description="Helical" evidence="1">
    <location>
        <begin position="20"/>
        <end position="38"/>
    </location>
</feature>
<evidence type="ECO:0000313" key="2">
    <source>
        <dbReference type="EMBL" id="SNR25432.1"/>
    </source>
</evidence>
<keyword evidence="3" id="KW-1185">Reference proteome</keyword>
<dbReference type="EMBL" id="FZNR01000001">
    <property type="protein sequence ID" value="SNR25432.1"/>
    <property type="molecule type" value="Genomic_DNA"/>
</dbReference>
<name>A0A238UTJ7_9ACTN</name>
<evidence type="ECO:0000256" key="1">
    <source>
        <dbReference type="SAM" id="Phobius"/>
    </source>
</evidence>
<gene>
    <name evidence="2" type="ORF">SAMN06264365_101145</name>
</gene>
<dbReference type="SUPFAM" id="SSF49313">
    <property type="entry name" value="Cadherin-like"/>
    <property type="match status" value="3"/>
</dbReference>
<dbReference type="InterPro" id="IPR015919">
    <property type="entry name" value="Cadherin-like_sf"/>
</dbReference>
<protein>
    <submittedName>
        <fullName evidence="2">Prepilin-type N-terminal cleavage/methylation domain-containing protein</fullName>
    </submittedName>
</protein>
<keyword evidence="1" id="KW-0812">Transmembrane</keyword>
<proteinExistence type="predicted"/>
<keyword evidence="1" id="KW-1133">Transmembrane helix</keyword>
<dbReference type="InterPro" id="IPR013783">
    <property type="entry name" value="Ig-like_fold"/>
</dbReference>
<dbReference type="Gene3D" id="2.60.40.10">
    <property type="entry name" value="Immunoglobulins"/>
    <property type="match status" value="4"/>
</dbReference>
<dbReference type="PROSITE" id="PS00409">
    <property type="entry name" value="PROKAR_NTER_METHYL"/>
    <property type="match status" value="1"/>
</dbReference>
<dbReference type="RefSeq" id="WP_089290981.1">
    <property type="nucleotide sequence ID" value="NZ_BOMU01000012.1"/>
</dbReference>